<accession>A0A1S1PLV4</accession>
<sequence>MTDSSDGRTVLLVYGTRPEAIKMAPVVHELGRTGPLRPVVAVTGQHRSMLDQVNDLFGIVPDYDLGILRDRQSLAGVTTRSLGGLESVMAEVRPDVVVVQGDTTTAFTGALAAFYQGLPVVHMEAGLRTEDPASPFPEEINRRLTSQLADLHLTPTPSARANLLAEGIRPESVLVTGNTVIDALLHVTAAPPPPDRLLAEVRQRSGDGRRQVLLVTAHRRESWGEPLARVGAALARLAEQRPELLIVLPVHRNPVVRETVLPPVEGFPNILVADPVDYAAFAHLMKAATVVLTDSGGIQEEAPSLGKPVLVLRDNTERPEGVQAGTACLVGTESNRIVAAVDRLLDDPVAYAAMAEAINPYGDGQAARRTVAAIAHRFSDAPAPDSFVPRPRTITIPVQPAAPGQELTGSAAGRREESGT</sequence>
<feature type="region of interest" description="Disordered" evidence="5">
    <location>
        <begin position="397"/>
        <end position="420"/>
    </location>
</feature>
<dbReference type="PANTHER" id="PTHR43174">
    <property type="entry name" value="UDP-N-ACETYLGLUCOSAMINE 2-EPIMERASE"/>
    <property type="match status" value="1"/>
</dbReference>
<evidence type="ECO:0000313" key="8">
    <source>
        <dbReference type="Proteomes" id="UP000179769"/>
    </source>
</evidence>
<dbReference type="CDD" id="cd03786">
    <property type="entry name" value="GTB_UDP-GlcNAc_2-Epimerase"/>
    <property type="match status" value="1"/>
</dbReference>
<protein>
    <recommendedName>
        <fullName evidence="3">UDP-N-acetylglucosamine 2-epimerase (non-hydrolyzing)</fullName>
        <ecNumber evidence="3">5.1.3.14</ecNumber>
    </recommendedName>
</protein>
<dbReference type="NCBIfam" id="TIGR00236">
    <property type="entry name" value="wecB"/>
    <property type="match status" value="1"/>
</dbReference>
<keyword evidence="1 4" id="KW-0413">Isomerase</keyword>
<gene>
    <name evidence="7" type="ORF">BBK14_24075</name>
</gene>
<evidence type="ECO:0000256" key="3">
    <source>
        <dbReference type="ARBA" id="ARBA00038858"/>
    </source>
</evidence>
<evidence type="ECO:0000313" key="7">
    <source>
        <dbReference type="EMBL" id="OHV23783.1"/>
    </source>
</evidence>
<evidence type="ECO:0000256" key="4">
    <source>
        <dbReference type="RuleBase" id="RU003513"/>
    </source>
</evidence>
<dbReference type="Pfam" id="PF02350">
    <property type="entry name" value="Epimerase_2"/>
    <property type="match status" value="1"/>
</dbReference>
<dbReference type="PANTHER" id="PTHR43174:SF2">
    <property type="entry name" value="UDP-N-ACETYLGLUCOSAMINE 2-EPIMERASE"/>
    <property type="match status" value="1"/>
</dbReference>
<dbReference type="OrthoDB" id="9803238at2"/>
<comment type="caution">
    <text evidence="7">The sequence shown here is derived from an EMBL/GenBank/DDBJ whole genome shotgun (WGS) entry which is preliminary data.</text>
</comment>
<evidence type="ECO:0000256" key="2">
    <source>
        <dbReference type="ARBA" id="ARBA00038209"/>
    </source>
</evidence>
<dbReference type="AlphaFoldDB" id="A0A1S1PLV4"/>
<organism evidence="7 8">
    <name type="scientific">Parafrankia soli</name>
    <dbReference type="NCBI Taxonomy" id="2599596"/>
    <lineage>
        <taxon>Bacteria</taxon>
        <taxon>Bacillati</taxon>
        <taxon>Actinomycetota</taxon>
        <taxon>Actinomycetes</taxon>
        <taxon>Frankiales</taxon>
        <taxon>Frankiaceae</taxon>
        <taxon>Parafrankia</taxon>
    </lineage>
</organism>
<reference evidence="8" key="1">
    <citation type="submission" date="2016-07" db="EMBL/GenBank/DDBJ databases">
        <title>Frankia sp. NRRL B-16219 Genome sequencing.</title>
        <authorList>
            <person name="Ghodhbane-Gtari F."/>
            <person name="Swanson E."/>
            <person name="Gueddou A."/>
            <person name="Louati M."/>
            <person name="Nouioui I."/>
            <person name="Hezbri K."/>
            <person name="Abebe-Akele F."/>
            <person name="Simpson S."/>
            <person name="Morris K."/>
            <person name="Thomas K."/>
            <person name="Gtari M."/>
            <person name="Tisa L.S."/>
        </authorList>
    </citation>
    <scope>NUCLEOTIDE SEQUENCE [LARGE SCALE GENOMIC DNA]</scope>
    <source>
        <strain evidence="8">NRRL B-16219</strain>
    </source>
</reference>
<keyword evidence="8" id="KW-1185">Reference proteome</keyword>
<proteinExistence type="inferred from homology"/>
<comment type="similarity">
    <text evidence="2 4">Belongs to the UDP-N-acetylglucosamine 2-epimerase family.</text>
</comment>
<feature type="domain" description="UDP-N-acetylglucosamine 2-epimerase" evidence="6">
    <location>
        <begin position="30"/>
        <end position="374"/>
    </location>
</feature>
<dbReference type="EC" id="5.1.3.14" evidence="3"/>
<evidence type="ECO:0000256" key="1">
    <source>
        <dbReference type="ARBA" id="ARBA00023235"/>
    </source>
</evidence>
<dbReference type="EMBL" id="MAXA01000239">
    <property type="protein sequence ID" value="OHV23783.1"/>
    <property type="molecule type" value="Genomic_DNA"/>
</dbReference>
<evidence type="ECO:0000256" key="5">
    <source>
        <dbReference type="SAM" id="MobiDB-lite"/>
    </source>
</evidence>
<dbReference type="Gene3D" id="3.40.50.2000">
    <property type="entry name" value="Glycogen Phosphorylase B"/>
    <property type="match status" value="2"/>
</dbReference>
<evidence type="ECO:0000259" key="6">
    <source>
        <dbReference type="Pfam" id="PF02350"/>
    </source>
</evidence>
<dbReference type="InterPro" id="IPR003331">
    <property type="entry name" value="UDP_GlcNAc_Epimerase_2_dom"/>
</dbReference>
<name>A0A1S1PLV4_9ACTN</name>
<dbReference type="SUPFAM" id="SSF53756">
    <property type="entry name" value="UDP-Glycosyltransferase/glycogen phosphorylase"/>
    <property type="match status" value="1"/>
</dbReference>
<dbReference type="GO" id="GO:0008761">
    <property type="term" value="F:UDP-N-acetylglucosamine 2-epimerase activity"/>
    <property type="evidence" value="ECO:0007669"/>
    <property type="project" value="UniProtKB-EC"/>
</dbReference>
<dbReference type="RefSeq" id="WP_071065820.1">
    <property type="nucleotide sequence ID" value="NZ_MAXA01000239.1"/>
</dbReference>
<dbReference type="Proteomes" id="UP000179769">
    <property type="component" value="Unassembled WGS sequence"/>
</dbReference>
<dbReference type="InterPro" id="IPR029767">
    <property type="entry name" value="WecB-like"/>
</dbReference>